<dbReference type="EMBL" id="BRYA01000494">
    <property type="protein sequence ID" value="GMI19429.1"/>
    <property type="molecule type" value="Genomic_DNA"/>
</dbReference>
<evidence type="ECO:0000256" key="1">
    <source>
        <dbReference type="ARBA" id="ARBA00004141"/>
    </source>
</evidence>
<feature type="region of interest" description="Disordered" evidence="10">
    <location>
        <begin position="2179"/>
        <end position="2198"/>
    </location>
</feature>
<dbReference type="InterPro" id="IPR002048">
    <property type="entry name" value="EF_hand_dom"/>
</dbReference>
<evidence type="ECO:0000256" key="2">
    <source>
        <dbReference type="ARBA" id="ARBA00007929"/>
    </source>
</evidence>
<feature type="compositionally biased region" description="Low complexity" evidence="10">
    <location>
        <begin position="1987"/>
        <end position="2000"/>
    </location>
</feature>
<dbReference type="SUPFAM" id="SSF51206">
    <property type="entry name" value="cAMP-binding domain-like"/>
    <property type="match status" value="2"/>
</dbReference>
<feature type="repeat" description="ANK" evidence="9">
    <location>
        <begin position="695"/>
        <end position="727"/>
    </location>
</feature>
<dbReference type="Gene3D" id="1.25.40.20">
    <property type="entry name" value="Ankyrin repeat-containing domain"/>
    <property type="match status" value="6"/>
</dbReference>
<dbReference type="Gene3D" id="1.10.167.10">
    <property type="entry name" value="Regulator of G-protein Signalling 4, domain 2"/>
    <property type="match status" value="1"/>
</dbReference>
<dbReference type="Pfam" id="PF00520">
    <property type="entry name" value="Ion_trans"/>
    <property type="match status" value="2"/>
</dbReference>
<evidence type="ECO:0000256" key="11">
    <source>
        <dbReference type="SAM" id="Phobius"/>
    </source>
</evidence>
<feature type="compositionally biased region" description="Acidic residues" evidence="10">
    <location>
        <begin position="2004"/>
        <end position="2015"/>
    </location>
</feature>
<evidence type="ECO:0000256" key="10">
    <source>
        <dbReference type="SAM" id="MobiDB-lite"/>
    </source>
</evidence>
<accession>A0A9W7L0K4</accession>
<evidence type="ECO:0000256" key="5">
    <source>
        <dbReference type="ARBA" id="ARBA00022837"/>
    </source>
</evidence>
<dbReference type="SUPFAM" id="SSF47473">
    <property type="entry name" value="EF-hand"/>
    <property type="match status" value="1"/>
</dbReference>
<dbReference type="GO" id="GO:0005249">
    <property type="term" value="F:voltage-gated potassium channel activity"/>
    <property type="evidence" value="ECO:0007669"/>
    <property type="project" value="InterPro"/>
</dbReference>
<feature type="region of interest" description="Disordered" evidence="10">
    <location>
        <begin position="1031"/>
        <end position="1072"/>
    </location>
</feature>
<dbReference type="CDD" id="cd00038">
    <property type="entry name" value="CAP_ED"/>
    <property type="match status" value="2"/>
</dbReference>
<dbReference type="InterPro" id="IPR045319">
    <property type="entry name" value="KAT/AKT"/>
</dbReference>
<dbReference type="InterPro" id="IPR011992">
    <property type="entry name" value="EF-hand-dom_pair"/>
</dbReference>
<comment type="caution">
    <text evidence="15">The sequence shown here is derived from an EMBL/GenBank/DDBJ whole genome shotgun (WGS) entry which is preliminary data.</text>
</comment>
<dbReference type="SUPFAM" id="SSF48403">
    <property type="entry name" value="Ankyrin repeat"/>
    <property type="match status" value="2"/>
</dbReference>
<keyword evidence="6 11" id="KW-1133">Transmembrane helix</keyword>
<dbReference type="InterPro" id="IPR005821">
    <property type="entry name" value="Ion_trans_dom"/>
</dbReference>
<feature type="repeat" description="ANK" evidence="9">
    <location>
        <begin position="2087"/>
        <end position="2119"/>
    </location>
</feature>
<dbReference type="Gene3D" id="2.60.120.10">
    <property type="entry name" value="Jelly Rolls"/>
    <property type="match status" value="2"/>
</dbReference>
<keyword evidence="4 11" id="KW-0812">Transmembrane</keyword>
<feature type="domain" description="Cyclic nucleotide-binding" evidence="12">
    <location>
        <begin position="452"/>
        <end position="577"/>
    </location>
</feature>
<dbReference type="InterPro" id="IPR002110">
    <property type="entry name" value="Ankyrin_rpt"/>
</dbReference>
<feature type="transmembrane region" description="Helical" evidence="11">
    <location>
        <begin position="1728"/>
        <end position="1753"/>
    </location>
</feature>
<feature type="compositionally biased region" description="Gly residues" evidence="10">
    <location>
        <begin position="1062"/>
        <end position="1072"/>
    </location>
</feature>
<dbReference type="SMART" id="SM00100">
    <property type="entry name" value="cNMP"/>
    <property type="match status" value="2"/>
</dbReference>
<gene>
    <name evidence="15" type="ORF">TrCOL_g8282</name>
</gene>
<dbReference type="PROSITE" id="PS50088">
    <property type="entry name" value="ANK_REPEAT"/>
    <property type="match status" value="6"/>
</dbReference>
<evidence type="ECO:0000259" key="13">
    <source>
        <dbReference type="PROSITE" id="PS50132"/>
    </source>
</evidence>
<dbReference type="Pfam" id="PF00027">
    <property type="entry name" value="cNMP_binding"/>
    <property type="match status" value="2"/>
</dbReference>
<feature type="region of interest" description="Disordered" evidence="10">
    <location>
        <begin position="1987"/>
        <end position="2033"/>
    </location>
</feature>
<keyword evidence="9" id="KW-0040">ANK repeat</keyword>
<dbReference type="Proteomes" id="UP001165065">
    <property type="component" value="Unassembled WGS sequence"/>
</dbReference>
<feature type="domain" description="Cyclic nucleotide-binding" evidence="12">
    <location>
        <begin position="1834"/>
        <end position="1957"/>
    </location>
</feature>
<dbReference type="PROSITE" id="PS50132">
    <property type="entry name" value="RGS"/>
    <property type="match status" value="1"/>
</dbReference>
<protein>
    <recommendedName>
        <fullName evidence="17">Calmodulin</fullName>
    </recommendedName>
</protein>
<dbReference type="PROSITE" id="PS50222">
    <property type="entry name" value="EF_HAND_2"/>
    <property type="match status" value="1"/>
</dbReference>
<keyword evidence="7" id="KW-0406">Ion transport</keyword>
<dbReference type="SUPFAM" id="SSF48097">
    <property type="entry name" value="Regulator of G-protein signaling, RGS"/>
    <property type="match status" value="1"/>
</dbReference>
<feature type="repeat" description="ANK" evidence="9">
    <location>
        <begin position="758"/>
        <end position="790"/>
    </location>
</feature>
<feature type="transmembrane region" description="Helical" evidence="11">
    <location>
        <begin position="349"/>
        <end position="373"/>
    </location>
</feature>
<keyword evidence="5" id="KW-0106">Calcium</keyword>
<evidence type="ECO:0000313" key="15">
    <source>
        <dbReference type="EMBL" id="GMI19429.1"/>
    </source>
</evidence>
<dbReference type="InterPro" id="IPR036305">
    <property type="entry name" value="RGS_sf"/>
</dbReference>
<proteinExistence type="inferred from homology"/>
<dbReference type="GO" id="GO:0005509">
    <property type="term" value="F:calcium ion binding"/>
    <property type="evidence" value="ECO:0007669"/>
    <property type="project" value="InterPro"/>
</dbReference>
<keyword evidence="16" id="KW-1185">Reference proteome</keyword>
<dbReference type="Gene3D" id="1.10.287.70">
    <property type="match status" value="2"/>
</dbReference>
<feature type="transmembrane region" description="Helical" evidence="11">
    <location>
        <begin position="241"/>
        <end position="262"/>
    </location>
</feature>
<feature type="repeat" description="ANK" evidence="9">
    <location>
        <begin position="662"/>
        <end position="694"/>
    </location>
</feature>
<dbReference type="InterPro" id="IPR000595">
    <property type="entry name" value="cNMP-bd_dom"/>
</dbReference>
<evidence type="ECO:0000256" key="4">
    <source>
        <dbReference type="ARBA" id="ARBA00022692"/>
    </source>
</evidence>
<dbReference type="InterPro" id="IPR018490">
    <property type="entry name" value="cNMP-bd_dom_sf"/>
</dbReference>
<dbReference type="InterPro" id="IPR044926">
    <property type="entry name" value="RGS_subdomain_2"/>
</dbReference>
<evidence type="ECO:0000256" key="3">
    <source>
        <dbReference type="ARBA" id="ARBA00022448"/>
    </source>
</evidence>
<dbReference type="InterPro" id="IPR014710">
    <property type="entry name" value="RmlC-like_jellyroll"/>
</dbReference>
<dbReference type="PROSITE" id="PS50042">
    <property type="entry name" value="CNMP_BINDING_3"/>
    <property type="match status" value="2"/>
</dbReference>
<dbReference type="GO" id="GO:0016020">
    <property type="term" value="C:membrane"/>
    <property type="evidence" value="ECO:0007669"/>
    <property type="project" value="UniProtKB-SubCell"/>
</dbReference>
<dbReference type="PANTHER" id="PTHR45743">
    <property type="entry name" value="POTASSIUM CHANNEL AKT1"/>
    <property type="match status" value="1"/>
</dbReference>
<feature type="transmembrane region" description="Helical" evidence="11">
    <location>
        <begin position="1641"/>
        <end position="1662"/>
    </location>
</feature>
<evidence type="ECO:0000256" key="9">
    <source>
        <dbReference type="PROSITE-ProRule" id="PRU00023"/>
    </source>
</evidence>
<feature type="domain" description="RGS" evidence="13">
    <location>
        <begin position="2449"/>
        <end position="2572"/>
    </location>
</feature>
<dbReference type="InterPro" id="IPR018247">
    <property type="entry name" value="EF_Hand_1_Ca_BS"/>
</dbReference>
<feature type="transmembrane region" description="Helical" evidence="11">
    <location>
        <begin position="1576"/>
        <end position="1599"/>
    </location>
</feature>
<evidence type="ECO:0000259" key="12">
    <source>
        <dbReference type="PROSITE" id="PS50042"/>
    </source>
</evidence>
<comment type="similarity">
    <text evidence="2">Belongs to the potassium channel family. Plant (TC 1.A.1.4) subfamily.</text>
</comment>
<dbReference type="OrthoDB" id="203931at2759"/>
<dbReference type="Gene3D" id="1.10.287.630">
    <property type="entry name" value="Helix hairpin bin"/>
    <property type="match status" value="1"/>
</dbReference>
<dbReference type="InterPro" id="IPR016137">
    <property type="entry name" value="RGS"/>
</dbReference>
<feature type="region of interest" description="Disordered" evidence="10">
    <location>
        <begin position="1327"/>
        <end position="1362"/>
    </location>
</feature>
<reference evidence="16" key="1">
    <citation type="journal article" date="2023" name="Commun. Biol.">
        <title>Genome analysis of Parmales, the sister group of diatoms, reveals the evolutionary specialization of diatoms from phago-mixotrophs to photoautotrophs.</title>
        <authorList>
            <person name="Ban H."/>
            <person name="Sato S."/>
            <person name="Yoshikawa S."/>
            <person name="Yamada K."/>
            <person name="Nakamura Y."/>
            <person name="Ichinomiya M."/>
            <person name="Sato N."/>
            <person name="Blanc-Mathieu R."/>
            <person name="Endo H."/>
            <person name="Kuwata A."/>
            <person name="Ogata H."/>
        </authorList>
    </citation>
    <scope>NUCLEOTIDE SEQUENCE [LARGE SCALE GENOMIC DNA]</scope>
</reference>
<dbReference type="InterPro" id="IPR036770">
    <property type="entry name" value="Ankyrin_rpt-contain_sf"/>
</dbReference>
<feature type="repeat" description="ANK" evidence="9">
    <location>
        <begin position="2120"/>
        <end position="2148"/>
    </location>
</feature>
<dbReference type="PROSITE" id="PS00018">
    <property type="entry name" value="EF_HAND_1"/>
    <property type="match status" value="1"/>
</dbReference>
<sequence>MRASLRKLKLTELVPTPKSDSQKSPRAPNLSQKKDKERRGSISALSSPFFGKAKAVSFNETPVEIEDEKKATQKHVISNTMTFLRRFSGDKNPVSYLLHVKRRCLVIAYLHTAWSLPFDVVFNDSVVSSHGLIIDLIYVVDIFIQVAFNKLSLTEITGADYFRTKGLFKKKLGSSFVVDATCLFPYYVVLIIVTVASIDAPASSWLFFAMRLPQLNRIRLLKDFFREMEVSVDIDVRKTALVKYVAMILGAAHWLGCIWWSLASFYDFDASTWVARYCDAFLSPSPEAFNSSSSSNPLQEYISTHGVLRAYSLSGILEQYLLSYYWGFQSLTNLGYSDLIPDNAFEMCFAWFLCVFQVSFYAYILGTLFSYVVKRDDKAEFNRKYFAALQSYCKNRNIPKEIYDRLFKYFEFQLSKSDNENENDQVVKSLPNALLAKVANYKYKNIVLRSTCFHEVPTEFLTSVMELLVTRYLMPNERLFNQGDMSREVCFVERGSLQVYADNDEKLFLRTVSPGNVKDSVMVGEHSFFLNVAQPEMIKSMSNGDVTVLVLSKESYVACLETYPECQSIMVSSILRDMGLNTKGEDVSAPADGNKANTQRDNENNDETDSSATDFKEHIQQILKNRSAEALYEMIVAAAEGDGKKVKDLLLQGLDINTHDFDKRTTLHLAASQGNSKVVQLLLKEGADVHAIDRYGNNPLHEAVSHSHTSVAELLGRAGAELNYETAGHITKAAGTGDLDKLQILISYGIDVNSADKDGRSSLHLVSSEGNLNVVEFLLAHEANPNSRDRWGHTPLDGAIEKGHDLVAAALFARGGQMNMKSAKSLLMKSARSGDLGTLKLLTENGIDIDVVDYDHCSALHVAAMADQPVAVDFLLSNKATVNPLSRWATSPLDEAIKSESILSAKLLMSCGGLTYHEHLEQHVVRVKDSEFTLADARKEISTEARLQSERRRDMHKLKQLHIKLVDDIEESNKIFAQQITNQAQIIDKISSSRLSMDLPTFKEEDVCFTNLYVELAAFQTDDRHIERALEHNDHDEETVSLSQMDSMTDTSDNEKKHGDSGRGGSQFGKGKTGFTMMRFLEQTKTDTASKLRMSHVAGTQFQTFNQVMLSLPKVEEGLLHFYKIFRQRSSTVDQGNFLIKSHELLDCIKLCGEMDIVEEDVHAFAREVHGYNFDPERGGDDLTPGLELSFDQVLGSEFIVDVFTKESNADSRDMASKVRTAFSIIKATFNLLDMDGDGEITPDEIQSQKKIIGDLAYGNELFRSFDSNNTVTIGDMAVIFSKWTIFSYGDDQTILEMSEIDSPSPEIGGSAISDVSSISDVPVSGLEVQNGEGGGPTMEPSSADVTSKGKSKRSKSMSIPTSPLFTPRAWFGKQQDDAKDAVESRVDKIIDLLSKQSRKNFERYSRSGSKELNKVEFMRLVENLIGESSKKEFDEVLAALGVKSGLEIITYETIAPKVVVAKMEDNASIIITGKDVSAKSANQGVPMYILLPSSRIHKFMKMVRTLAALFYLVVVPYECGLIHTQGLATESLNTLKIGWCADCILLIDIMMKFHTAYTNKKGFRIVRVAKIRKHYLSHGFIFDLICFFPADVVVYATLTTNTSKLGYFRIFRLLRCTDMISYFKMKLAKATATARLTVEIQILFAILFALLHVSACVWFALTDPLTTTTTNTYLSNYHGTFSGFGANSTSNLRLEEYMLSMYWVTGTLTTMGQGGGDLMPQNARERVFAIFLMMMNLSIYAYILGAISNLFMSADEAIVRKRSEISAVERYITSNRLSSDLEKEIRNAMSTDHSSGEGVSLEEERAVFKKLSHSLQVQVSKHTCSSLVDNVPAFQDVGNHFRESVCTELSEENFGPGTYLVKKKEPANELYMIAAGTVELMATTDNTGEEHVDVDIGIGGVIGEVPFFFNMRHTDSARASVEAHVRVFVLSREKYSRLLMLYPDEEEKISHNILTQIDLQSGSSGGKKRGGGTSVVSDAASSVASSVDASSVGDSSVGGSSAGDDDDDDDDDYGSDAGSHAESRGSSGNVGSFDRVDSIKRAIEVRSSKKGLQLNYAMCLAAGKGEINVLKKACASGLNFDNCAYFGRTPLHIAASEGMLEVVRFLTPLMENTNIIDNKGQTPLMDAVLNAHVNVAKYLKSVGSTLNEDFASVQLSDACADGDAKKVELLLELGVNPSLNPPGRRKGASRRRRSAAHMAASNNHVGCIKLLIKYWVKLNTFDAWAGTPLADAIRHDHVHMQDVLRKAGGKLKEVGLCTAAAAGDLDTIKLMCDNGADINVTNYIGRTMLHLACSNKQASVIEYLLSFENINKSPIDWYGGTPLDDAEREKHSSIAVMVQESGGKSSKDESLKESLVAMQSKRMEEKEKAVKSREMEKILDAKRKKMLVKVSAQGHVCIVEVARLRRTWDNLVLSLNSHTWKKEQALEKSPKPTLEEILLFFRSSLAAFMKRKYSLNILRCYEVLFRFAKTISDNQMASPGRYKTIVTTIYDEYFVESSPHYVCVSHDSILKITELVKNQDEAEWQSAVGLDAEGSVCKKNVFETLCSDLRQSLVEDFLPAYLKSSEYRGVHRHPSGRTWRVLKMCALARELCIKIETELAKGAEEMVMNNEMHAMYQGSTGFNNLTLEGARGLKNNLREFKDKIEVIAVIINAWFNKSFKKASILSQNKAGKAVSTKLPGTR</sequence>
<dbReference type="Pfam" id="PF12796">
    <property type="entry name" value="Ank_2"/>
    <property type="match status" value="6"/>
</dbReference>
<feature type="domain" description="EF-hand" evidence="14">
    <location>
        <begin position="1221"/>
        <end position="1256"/>
    </location>
</feature>
<feature type="compositionally biased region" description="Polar residues" evidence="10">
    <location>
        <begin position="1040"/>
        <end position="1051"/>
    </location>
</feature>
<comment type="subcellular location">
    <subcellularLocation>
        <location evidence="1">Membrane</location>
        <topology evidence="1">Multi-pass membrane protein</topology>
    </subcellularLocation>
</comment>
<evidence type="ECO:0000259" key="14">
    <source>
        <dbReference type="PROSITE" id="PS50222"/>
    </source>
</evidence>
<dbReference type="SUPFAM" id="SSF81324">
    <property type="entry name" value="Voltage-gated potassium channels"/>
    <property type="match status" value="2"/>
</dbReference>
<evidence type="ECO:0000256" key="6">
    <source>
        <dbReference type="ARBA" id="ARBA00022989"/>
    </source>
</evidence>
<dbReference type="PROSITE" id="PS50297">
    <property type="entry name" value="ANK_REP_REGION"/>
    <property type="match status" value="5"/>
</dbReference>
<evidence type="ECO:0008006" key="17">
    <source>
        <dbReference type="Google" id="ProtNLM"/>
    </source>
</evidence>
<name>A0A9W7L0K4_9STRA</name>
<feature type="region of interest" description="Disordered" evidence="10">
    <location>
        <begin position="583"/>
        <end position="614"/>
    </location>
</feature>
<feature type="repeat" description="ANK" evidence="9">
    <location>
        <begin position="822"/>
        <end position="854"/>
    </location>
</feature>
<feature type="transmembrane region" description="Helical" evidence="11">
    <location>
        <begin position="1504"/>
        <end position="1524"/>
    </location>
</feature>
<organism evidence="15 16">
    <name type="scientific">Triparma columacea</name>
    <dbReference type="NCBI Taxonomy" id="722753"/>
    <lineage>
        <taxon>Eukaryota</taxon>
        <taxon>Sar</taxon>
        <taxon>Stramenopiles</taxon>
        <taxon>Ochrophyta</taxon>
        <taxon>Bolidophyceae</taxon>
        <taxon>Parmales</taxon>
        <taxon>Triparmaceae</taxon>
        <taxon>Triparma</taxon>
    </lineage>
</organism>
<feature type="compositionally biased region" description="Basic residues" evidence="10">
    <location>
        <begin position="2184"/>
        <end position="2196"/>
    </location>
</feature>
<dbReference type="SMART" id="SM00248">
    <property type="entry name" value="ANK"/>
    <property type="match status" value="15"/>
</dbReference>
<evidence type="ECO:0000313" key="16">
    <source>
        <dbReference type="Proteomes" id="UP001165065"/>
    </source>
</evidence>
<keyword evidence="3" id="KW-0813">Transport</keyword>
<evidence type="ECO:0000256" key="7">
    <source>
        <dbReference type="ARBA" id="ARBA00023065"/>
    </source>
</evidence>
<feature type="region of interest" description="Disordered" evidence="10">
    <location>
        <begin position="1"/>
        <end position="41"/>
    </location>
</feature>
<evidence type="ECO:0000256" key="8">
    <source>
        <dbReference type="ARBA" id="ARBA00023136"/>
    </source>
</evidence>
<dbReference type="PRINTS" id="PR01415">
    <property type="entry name" value="ANKYRIN"/>
</dbReference>
<keyword evidence="8 11" id="KW-0472">Membrane</keyword>
<dbReference type="PANTHER" id="PTHR45743:SF2">
    <property type="entry name" value="POTASSIUM CHANNEL AKT1"/>
    <property type="match status" value="1"/>
</dbReference>